<accession>A0A1G4S3G2</accession>
<organism evidence="1 2">
    <name type="scientific">Rhizobium mongolense subsp. loessense</name>
    <dbReference type="NCBI Taxonomy" id="158890"/>
    <lineage>
        <taxon>Bacteria</taxon>
        <taxon>Pseudomonadati</taxon>
        <taxon>Pseudomonadota</taxon>
        <taxon>Alphaproteobacteria</taxon>
        <taxon>Hyphomicrobiales</taxon>
        <taxon>Rhizobiaceae</taxon>
        <taxon>Rhizobium/Agrobacterium group</taxon>
        <taxon>Rhizobium</taxon>
    </lineage>
</organism>
<sequence>MPLSFPNRSRSFDENRKGVRFLGYDGMFEVRFLVEATALRSTDQPSRSEIECLDAFDAERPSILEAASKAYNRSRRNNYTLTVEDIRR</sequence>
<evidence type="ECO:0000313" key="2">
    <source>
        <dbReference type="Proteomes" id="UP000199542"/>
    </source>
</evidence>
<name>A0A1G4S3G2_9HYPH</name>
<dbReference type="RefSeq" id="WP_092585906.1">
    <property type="nucleotide sequence ID" value="NZ_FMTM01000004.1"/>
</dbReference>
<gene>
    <name evidence="1" type="ORF">SAMN02927900_03300</name>
</gene>
<reference evidence="1 2" key="1">
    <citation type="submission" date="2016-10" db="EMBL/GenBank/DDBJ databases">
        <authorList>
            <person name="de Groot N.N."/>
        </authorList>
    </citation>
    <scope>NUCLEOTIDE SEQUENCE [LARGE SCALE GENOMIC DNA]</scope>
    <source>
        <strain evidence="1 2">CGMCC 1.3401</strain>
    </source>
</reference>
<proteinExistence type="predicted"/>
<dbReference type="AlphaFoldDB" id="A0A1G4S3G2"/>
<evidence type="ECO:0008006" key="3">
    <source>
        <dbReference type="Google" id="ProtNLM"/>
    </source>
</evidence>
<dbReference type="EMBL" id="FMTM01000004">
    <property type="protein sequence ID" value="SCW62889.1"/>
    <property type="molecule type" value="Genomic_DNA"/>
</dbReference>
<dbReference type="Proteomes" id="UP000199542">
    <property type="component" value="Unassembled WGS sequence"/>
</dbReference>
<dbReference type="InterPro" id="IPR009962">
    <property type="entry name" value="DUF1488"/>
</dbReference>
<evidence type="ECO:0000313" key="1">
    <source>
        <dbReference type="EMBL" id="SCW62889.1"/>
    </source>
</evidence>
<dbReference type="Pfam" id="PF07369">
    <property type="entry name" value="DUF1488"/>
    <property type="match status" value="1"/>
</dbReference>
<protein>
    <recommendedName>
        <fullName evidence="3">DUF1488 domain-containing protein</fullName>
    </recommendedName>
</protein>